<protein>
    <recommendedName>
        <fullName evidence="3">S1 motif domain-containing protein</fullName>
    </recommendedName>
</protein>
<proteinExistence type="predicted"/>
<feature type="region of interest" description="Disordered" evidence="1">
    <location>
        <begin position="179"/>
        <end position="259"/>
    </location>
</feature>
<evidence type="ECO:0000313" key="2">
    <source>
        <dbReference type="EMBL" id="QHT06961.1"/>
    </source>
</evidence>
<evidence type="ECO:0000256" key="1">
    <source>
        <dbReference type="SAM" id="MobiDB-lite"/>
    </source>
</evidence>
<dbReference type="EMBL" id="MN739479">
    <property type="protein sequence ID" value="QHT06961.1"/>
    <property type="molecule type" value="Genomic_DNA"/>
</dbReference>
<feature type="compositionally biased region" description="Acidic residues" evidence="1">
    <location>
        <begin position="214"/>
        <end position="259"/>
    </location>
</feature>
<name>A0A6C0CR76_9ZZZZ</name>
<reference evidence="2" key="1">
    <citation type="journal article" date="2020" name="Nature">
        <title>Giant virus diversity and host interactions through global metagenomics.</title>
        <authorList>
            <person name="Schulz F."/>
            <person name="Roux S."/>
            <person name="Paez-Espino D."/>
            <person name="Jungbluth S."/>
            <person name="Walsh D.A."/>
            <person name="Denef V.J."/>
            <person name="McMahon K.D."/>
            <person name="Konstantinidis K.T."/>
            <person name="Eloe-Fadrosh E.A."/>
            <person name="Kyrpides N.C."/>
            <person name="Woyke T."/>
        </authorList>
    </citation>
    <scope>NUCLEOTIDE SEQUENCE</scope>
    <source>
        <strain evidence="2">GVMAG-M-3300021962-46</strain>
    </source>
</reference>
<feature type="compositionally biased region" description="Acidic residues" evidence="1">
    <location>
        <begin position="179"/>
        <end position="205"/>
    </location>
</feature>
<accession>A0A6C0CR76</accession>
<evidence type="ECO:0008006" key="3">
    <source>
        <dbReference type="Google" id="ProtNLM"/>
    </source>
</evidence>
<organism evidence="2">
    <name type="scientific">viral metagenome</name>
    <dbReference type="NCBI Taxonomy" id="1070528"/>
    <lineage>
        <taxon>unclassified sequences</taxon>
        <taxon>metagenomes</taxon>
        <taxon>organismal metagenomes</taxon>
    </lineage>
</organism>
<dbReference type="AlphaFoldDB" id="A0A6C0CR76"/>
<sequence>MLFVPIKFKTHIQLFPVEMDATFQERLLNKIRDEYEGICSRFGYIKPNSIEIIKRSCACLQKAYFNGSIRFDVLCRGEVCNPVQGSIVEAIVKNKNQLGILAESYVELDDQKLPILDIIVPIKSAGILSDINLDQLQIGEMIHIEVMGKKYQMKDRKISIIGRAVQPVKEVVEVVATEDEEVEEGLEEEVFEDLPSGDDEEEDKEEVEKKIAGDEETEVESNDDDSDIEEEYSDNFDEEDFEGVDEELEEIGGGFNDED</sequence>